<comment type="caution">
    <text evidence="1">The sequence shown here is derived from an EMBL/GenBank/DDBJ whole genome shotgun (WGS) entry which is preliminary data.</text>
</comment>
<evidence type="ECO:0000313" key="1">
    <source>
        <dbReference type="EMBL" id="KAJ2792070.1"/>
    </source>
</evidence>
<name>A0ACC1KN38_9FUNG</name>
<keyword evidence="2" id="KW-1185">Reference proteome</keyword>
<proteinExistence type="predicted"/>
<gene>
    <name evidence="1" type="primary">GLE2</name>
    <name evidence="1" type="ORF">GGI18_000681</name>
</gene>
<dbReference type="EMBL" id="JANBUK010000058">
    <property type="protein sequence ID" value="KAJ2792070.1"/>
    <property type="molecule type" value="Genomic_DNA"/>
</dbReference>
<sequence length="477" mass="52197">MAPETATADEPGIDIYKTFKSLEWTEGVVWDLTGLPDAFLGILMHCRGISNDHEYAKAHHAAALELLGVTNPAISLFDTNGPHVLGQAIKAAMDNAEFATTLAGVCDSYYFLRSLDVYDLDESSISELVDLLGLGDQGGDFECTHADISGALDACLSRLESKYPGIKRYANCVMLEANVTQEFGASYEHLYSLRSELPPDGDLYMATLSCIDGTKVASGGADKAGRMFDISTGQTTQIAQHDAPIRCIKFVEAENSSPIVATAGWDKMLKYWDMRQQTPIATVTLPERAYAMDCNHPLLVVATAERKILIFDMNNPTTPFETAESPLKWQTRTVSCFAKKDGYSIGSIEGRVGIQYVDAKLKEKCFSFKCHRDSTNPMEALVYSVNSIAHHPVYGTFATGSNDGSFMFWDKDARQKLKSHTNVGGPIVSTAFNGDGKLFAYAIGYDWAQGYKGNTGSIKNTIMLHAVTDEDVKPKQK</sequence>
<protein>
    <submittedName>
        <fullName evidence="1">RNA export factor gle2</fullName>
    </submittedName>
</protein>
<accession>A0ACC1KN38</accession>
<reference evidence="1" key="1">
    <citation type="submission" date="2022-07" db="EMBL/GenBank/DDBJ databases">
        <title>Phylogenomic reconstructions and comparative analyses of Kickxellomycotina fungi.</title>
        <authorList>
            <person name="Reynolds N.K."/>
            <person name="Stajich J.E."/>
            <person name="Barry K."/>
            <person name="Grigoriev I.V."/>
            <person name="Crous P."/>
            <person name="Smith M.E."/>
        </authorList>
    </citation>
    <scope>NUCLEOTIDE SEQUENCE</scope>
    <source>
        <strain evidence="1">BCRC 34191</strain>
    </source>
</reference>
<organism evidence="1 2">
    <name type="scientific">Coemansia linderi</name>
    <dbReference type="NCBI Taxonomy" id="2663919"/>
    <lineage>
        <taxon>Eukaryota</taxon>
        <taxon>Fungi</taxon>
        <taxon>Fungi incertae sedis</taxon>
        <taxon>Zoopagomycota</taxon>
        <taxon>Kickxellomycotina</taxon>
        <taxon>Kickxellomycetes</taxon>
        <taxon>Kickxellales</taxon>
        <taxon>Kickxellaceae</taxon>
        <taxon>Coemansia</taxon>
    </lineage>
</organism>
<dbReference type="Proteomes" id="UP001140066">
    <property type="component" value="Unassembled WGS sequence"/>
</dbReference>
<evidence type="ECO:0000313" key="2">
    <source>
        <dbReference type="Proteomes" id="UP001140066"/>
    </source>
</evidence>